<dbReference type="GO" id="GO:0003677">
    <property type="term" value="F:DNA binding"/>
    <property type="evidence" value="ECO:0007669"/>
    <property type="project" value="UniProtKB-KW"/>
</dbReference>
<accession>A0A4V6D4M6</accession>
<dbReference type="PANTHER" id="PTHR12802">
    <property type="entry name" value="SWI/SNF COMPLEX-RELATED"/>
    <property type="match status" value="1"/>
</dbReference>
<feature type="region of interest" description="Disordered" evidence="5">
    <location>
        <begin position="1"/>
        <end position="36"/>
    </location>
</feature>
<dbReference type="SUPFAM" id="SSF46689">
    <property type="entry name" value="Homeodomain-like"/>
    <property type="match status" value="1"/>
</dbReference>
<dbReference type="PROSITE" id="PS51294">
    <property type="entry name" value="HTH_MYB"/>
    <property type="match status" value="1"/>
</dbReference>
<dbReference type="InterPro" id="IPR006447">
    <property type="entry name" value="Myb_dom_plants"/>
</dbReference>
<keyword evidence="3" id="KW-0804">Transcription</keyword>
<keyword evidence="4" id="KW-0539">Nucleus</keyword>
<proteinExistence type="predicted"/>
<keyword evidence="8" id="KW-1185">Reference proteome</keyword>
<gene>
    <name evidence="7" type="ORF">SEVIR_7G283200v2</name>
</gene>
<dbReference type="NCBIfam" id="TIGR01557">
    <property type="entry name" value="myb_SHAQKYF"/>
    <property type="match status" value="1"/>
</dbReference>
<dbReference type="Proteomes" id="UP000298652">
    <property type="component" value="Chromosome 7"/>
</dbReference>
<dbReference type="EMBL" id="CM016558">
    <property type="protein sequence ID" value="TKW07066.1"/>
    <property type="molecule type" value="Genomic_DNA"/>
</dbReference>
<keyword evidence="1" id="KW-0805">Transcription regulation</keyword>
<evidence type="ECO:0000256" key="4">
    <source>
        <dbReference type="ARBA" id="ARBA00023242"/>
    </source>
</evidence>
<dbReference type="PANTHER" id="PTHR12802:SF146">
    <property type="entry name" value="PROTEIN REVEILLE 3"/>
    <property type="match status" value="1"/>
</dbReference>
<evidence type="ECO:0000313" key="8">
    <source>
        <dbReference type="Proteomes" id="UP000298652"/>
    </source>
</evidence>
<evidence type="ECO:0000313" key="7">
    <source>
        <dbReference type="EMBL" id="TKW07066.1"/>
    </source>
</evidence>
<dbReference type="Gramene" id="TKW07066">
    <property type="protein sequence ID" value="TKW07066"/>
    <property type="gene ID" value="SEVIR_7G283200v2"/>
</dbReference>
<evidence type="ECO:0000259" key="6">
    <source>
        <dbReference type="PROSITE" id="PS51294"/>
    </source>
</evidence>
<organism evidence="7 8">
    <name type="scientific">Setaria viridis</name>
    <name type="common">Green bristlegrass</name>
    <name type="synonym">Setaria italica subsp. viridis</name>
    <dbReference type="NCBI Taxonomy" id="4556"/>
    <lineage>
        <taxon>Eukaryota</taxon>
        <taxon>Viridiplantae</taxon>
        <taxon>Streptophyta</taxon>
        <taxon>Embryophyta</taxon>
        <taxon>Tracheophyta</taxon>
        <taxon>Spermatophyta</taxon>
        <taxon>Magnoliopsida</taxon>
        <taxon>Liliopsida</taxon>
        <taxon>Poales</taxon>
        <taxon>Poaceae</taxon>
        <taxon>PACMAD clade</taxon>
        <taxon>Panicoideae</taxon>
        <taxon>Panicodae</taxon>
        <taxon>Paniceae</taxon>
        <taxon>Cenchrinae</taxon>
        <taxon>Setaria</taxon>
    </lineage>
</organism>
<dbReference type="Gene3D" id="1.10.10.60">
    <property type="entry name" value="Homeodomain-like"/>
    <property type="match status" value="1"/>
</dbReference>
<dbReference type="OMA" id="ILFGRDW"/>
<dbReference type="AlphaFoldDB" id="A0A4V6D4M6"/>
<name>A0A4V6D4M6_SETVI</name>
<feature type="domain" description="HTH myb-type" evidence="6">
    <location>
        <begin position="53"/>
        <end position="84"/>
    </location>
</feature>
<dbReference type="InterPro" id="IPR009057">
    <property type="entry name" value="Homeodomain-like_sf"/>
</dbReference>
<evidence type="ECO:0000256" key="3">
    <source>
        <dbReference type="ARBA" id="ARBA00023163"/>
    </source>
</evidence>
<keyword evidence="2" id="KW-0238">DNA-binding</keyword>
<dbReference type="InterPro" id="IPR017930">
    <property type="entry name" value="Myb_dom"/>
</dbReference>
<feature type="compositionally biased region" description="Basic residues" evidence="5">
    <location>
        <begin position="16"/>
        <end position="25"/>
    </location>
</feature>
<evidence type="ECO:0000256" key="1">
    <source>
        <dbReference type="ARBA" id="ARBA00023015"/>
    </source>
</evidence>
<reference evidence="7" key="1">
    <citation type="submission" date="2019-03" db="EMBL/GenBank/DDBJ databases">
        <title>WGS assembly of Setaria viridis.</title>
        <authorList>
            <person name="Huang P."/>
            <person name="Jenkins J."/>
            <person name="Grimwood J."/>
            <person name="Barry K."/>
            <person name="Healey A."/>
            <person name="Mamidi S."/>
            <person name="Sreedasyam A."/>
            <person name="Shu S."/>
            <person name="Feldman M."/>
            <person name="Wu J."/>
            <person name="Yu Y."/>
            <person name="Chen C."/>
            <person name="Johnson J."/>
            <person name="Rokhsar D."/>
            <person name="Baxter I."/>
            <person name="Schmutz J."/>
            <person name="Brutnell T."/>
            <person name="Kellogg E."/>
        </authorList>
    </citation>
    <scope>NUCLEOTIDE SEQUENCE [LARGE SCALE GENOMIC DNA]</scope>
</reference>
<evidence type="ECO:0000256" key="5">
    <source>
        <dbReference type="SAM" id="MobiDB-lite"/>
    </source>
</evidence>
<evidence type="ECO:0000256" key="2">
    <source>
        <dbReference type="ARBA" id="ARBA00023125"/>
    </source>
</evidence>
<sequence>MVAARNSSAGMPAAGKKPRKPYKITRPRERRGPPTKLRQITDGATMSLVACRFGRDWKRIEQFVATKTATQIRSHAQKYFLKAQKLGFEAALPPRRPSCRLRSLQHQSHPDGNAAAAMAAQQVWPTATTPSMMSSMDFASPSGAAQQSADWARASAGVVTAGRAAAAANRAAPAGLPLPRWPSALRPGVQVRRRRLRSGAAARPIEAQLRRLQGIVDPVVVDTLLALARSLFCSDEQILLVLRNLQDNLFA</sequence>
<protein>
    <recommendedName>
        <fullName evidence="6">HTH myb-type domain-containing protein</fullName>
    </recommendedName>
</protein>